<dbReference type="Pfam" id="PF02953">
    <property type="entry name" value="zf-Tim10_DDP"/>
    <property type="match status" value="1"/>
</dbReference>
<dbReference type="FunFam" id="1.10.287.810:FF:000001">
    <property type="entry name" value="mitochondrial import inner membrane translocase subunit TIM13"/>
    <property type="match status" value="1"/>
</dbReference>
<protein>
    <recommendedName>
        <fullName evidence="12">Mitochondrial import inner membrane translocase subunit</fullName>
    </recommendedName>
</protein>
<dbReference type="GO" id="GO:0042719">
    <property type="term" value="C:mitochondrial intermembrane space chaperone complex"/>
    <property type="evidence" value="ECO:0007669"/>
    <property type="project" value="UniProtKB-ARBA"/>
</dbReference>
<evidence type="ECO:0000256" key="7">
    <source>
        <dbReference type="ARBA" id="ARBA00022927"/>
    </source>
</evidence>
<evidence type="ECO:0000313" key="16">
    <source>
        <dbReference type="Proteomes" id="UP000249723"/>
    </source>
</evidence>
<dbReference type="Proteomes" id="UP000249723">
    <property type="component" value="Unassembled WGS sequence"/>
</dbReference>
<keyword evidence="5 12" id="KW-0472">Membrane</keyword>
<dbReference type="SUPFAM" id="SSF144122">
    <property type="entry name" value="Tim10-like"/>
    <property type="match status" value="1"/>
</dbReference>
<accession>A0A2X0LJD9</accession>
<comment type="subunit">
    <text evidence="12">Heterohexamer.</text>
</comment>
<keyword evidence="6" id="KW-0862">Zinc</keyword>
<keyword evidence="16" id="KW-1185">Reference proteome</keyword>
<evidence type="ECO:0000256" key="9">
    <source>
        <dbReference type="ARBA" id="ARBA00023128"/>
    </source>
</evidence>
<gene>
    <name evidence="15" type="ORF">BZ3500_MVSOF-1268-A1-R1_CHR12-2G03722</name>
</gene>
<comment type="subcellular location">
    <subcellularLocation>
        <location evidence="1 12">Mitochondrion inner membrane</location>
        <topology evidence="1 12">Peripheral membrane protein</topology>
        <orientation evidence="1 12">Intermembrane side</orientation>
    </subcellularLocation>
</comment>
<dbReference type="GO" id="GO:0015031">
    <property type="term" value="P:protein transport"/>
    <property type="evidence" value="ECO:0007669"/>
    <property type="project" value="UniProtKB-KW"/>
</dbReference>
<evidence type="ECO:0000256" key="2">
    <source>
        <dbReference type="ARBA" id="ARBA00006720"/>
    </source>
</evidence>
<feature type="compositionally biased region" description="Low complexity" evidence="13">
    <location>
        <begin position="1"/>
        <end position="16"/>
    </location>
</feature>
<evidence type="ECO:0000256" key="1">
    <source>
        <dbReference type="ARBA" id="ARBA00004137"/>
    </source>
</evidence>
<dbReference type="GO" id="GO:0005743">
    <property type="term" value="C:mitochondrial inner membrane"/>
    <property type="evidence" value="ECO:0007669"/>
    <property type="project" value="UniProtKB-SubCell"/>
</dbReference>
<organism evidence="15 16">
    <name type="scientific">Microbotryum saponariae</name>
    <dbReference type="NCBI Taxonomy" id="289078"/>
    <lineage>
        <taxon>Eukaryota</taxon>
        <taxon>Fungi</taxon>
        <taxon>Dikarya</taxon>
        <taxon>Basidiomycota</taxon>
        <taxon>Pucciniomycotina</taxon>
        <taxon>Microbotryomycetes</taxon>
        <taxon>Microbotryales</taxon>
        <taxon>Microbotryaceae</taxon>
        <taxon>Microbotryum</taxon>
    </lineage>
</organism>
<feature type="domain" description="Tim10-like" evidence="14">
    <location>
        <begin position="28"/>
        <end position="89"/>
    </location>
</feature>
<evidence type="ECO:0000256" key="3">
    <source>
        <dbReference type="ARBA" id="ARBA00022448"/>
    </source>
</evidence>
<reference evidence="16" key="1">
    <citation type="submission" date="2016-10" db="EMBL/GenBank/DDBJ databases">
        <authorList>
            <person name="Jeantristanb JTB J.-T."/>
            <person name="Ricardo R."/>
        </authorList>
    </citation>
    <scope>NUCLEOTIDE SEQUENCE [LARGE SCALE GENOMIC DNA]</scope>
</reference>
<dbReference type="GO" id="GO:0045039">
    <property type="term" value="P:protein insertion into mitochondrial inner membrane"/>
    <property type="evidence" value="ECO:0007669"/>
    <property type="project" value="UniProtKB-ARBA"/>
</dbReference>
<evidence type="ECO:0000256" key="12">
    <source>
        <dbReference type="RuleBase" id="RU367043"/>
    </source>
</evidence>
<dbReference type="Gene3D" id="1.10.287.810">
    <property type="entry name" value="Mitochondrial import inner membrane translocase subunit tim13 like domains"/>
    <property type="match status" value="1"/>
</dbReference>
<proteinExistence type="inferred from homology"/>
<keyword evidence="8 12" id="KW-0811">Translocation</keyword>
<dbReference type="GO" id="GO:0046872">
    <property type="term" value="F:metal ion binding"/>
    <property type="evidence" value="ECO:0007669"/>
    <property type="project" value="UniProtKB-KW"/>
</dbReference>
<evidence type="ECO:0000256" key="11">
    <source>
        <dbReference type="ARBA" id="ARBA00023186"/>
    </source>
</evidence>
<dbReference type="OrthoDB" id="7813104at2759"/>
<evidence type="ECO:0000256" key="6">
    <source>
        <dbReference type="ARBA" id="ARBA00022833"/>
    </source>
</evidence>
<comment type="similarity">
    <text evidence="2 12">Belongs to the small Tim family.</text>
</comment>
<keyword evidence="11 12" id="KW-0143">Chaperone</keyword>
<evidence type="ECO:0000256" key="13">
    <source>
        <dbReference type="SAM" id="MobiDB-lite"/>
    </source>
</evidence>
<dbReference type="STRING" id="289078.A0A2X0LJD9"/>
<keyword evidence="10 12" id="KW-1015">Disulfide bond</keyword>
<dbReference type="AlphaFoldDB" id="A0A2X0LJD9"/>
<feature type="region of interest" description="Disordered" evidence="13">
    <location>
        <begin position="1"/>
        <end position="26"/>
    </location>
</feature>
<evidence type="ECO:0000256" key="10">
    <source>
        <dbReference type="ARBA" id="ARBA00023157"/>
    </source>
</evidence>
<evidence type="ECO:0000259" key="14">
    <source>
        <dbReference type="Pfam" id="PF02953"/>
    </source>
</evidence>
<evidence type="ECO:0000256" key="4">
    <source>
        <dbReference type="ARBA" id="ARBA00022723"/>
    </source>
</evidence>
<sequence>MSSFLSRSAAPAALSPQESEQRKQQVMQQVREQLALANAQELINKMNEKCFAKCIPKPSTSLGSSDESCLARCTERYLEAFNVVSRSYTARLNRERENAQIGQLGGGMGGEGLN</sequence>
<evidence type="ECO:0000256" key="5">
    <source>
        <dbReference type="ARBA" id="ARBA00022792"/>
    </source>
</evidence>
<dbReference type="InterPro" id="IPR035427">
    <property type="entry name" value="Tim10-like_dom_sf"/>
</dbReference>
<keyword evidence="9 12" id="KW-0496">Mitochondrion</keyword>
<dbReference type="EMBL" id="FMWP01000052">
    <property type="protein sequence ID" value="SCZ94154.1"/>
    <property type="molecule type" value="Genomic_DNA"/>
</dbReference>
<keyword evidence="3 12" id="KW-0813">Transport</keyword>
<keyword evidence="7 12" id="KW-0653">Protein transport</keyword>
<dbReference type="InterPro" id="IPR004217">
    <property type="entry name" value="Tim10-like"/>
</dbReference>
<comment type="domain">
    <text evidence="12">The twin CX3C motif contains 4 conserved Cys residues that form 2 disulfide bonds in the mitochondrial intermembrane space.</text>
</comment>
<name>A0A2X0LJD9_9BASI</name>
<evidence type="ECO:0000313" key="15">
    <source>
        <dbReference type="EMBL" id="SCZ94154.1"/>
    </source>
</evidence>
<keyword evidence="5 12" id="KW-0999">Mitochondrion inner membrane</keyword>
<keyword evidence="4" id="KW-0479">Metal-binding</keyword>
<evidence type="ECO:0000256" key="8">
    <source>
        <dbReference type="ARBA" id="ARBA00023010"/>
    </source>
</evidence>
<comment type="function">
    <text evidence="12">Mitochondrial intermembrane chaperone that participates in the import and insertion of some multi-pass transmembrane proteins into the mitochondrial inner membrane. Also required for the transfer of beta-barrel precursors from the TOM complex to the sorting and assembly machinery (SAM complex) of the outer membrane. Acts as a chaperone-like protein that protects the hydrophobic precursors from aggregation and guide them through the mitochondrial intermembrane space.</text>
</comment>